<comment type="similarity">
    <text evidence="3">Belongs to the aerobic coproporphyrinogen-III oxidase family.</text>
</comment>
<keyword evidence="7" id="KW-0934">Plastid</keyword>
<dbReference type="FunFam" id="3.40.1500.10:FF:000003">
    <property type="entry name" value="oxygen-dependent coproporphyrinogen-III oxidase, chloroplastic"/>
    <property type="match status" value="1"/>
</dbReference>
<evidence type="ECO:0000256" key="6">
    <source>
        <dbReference type="ARBA" id="ARBA00022528"/>
    </source>
</evidence>
<dbReference type="AlphaFoldDB" id="A0AAV8QB97"/>
<dbReference type="Proteomes" id="UP001222027">
    <property type="component" value="Unassembled WGS sequence"/>
</dbReference>
<reference evidence="16 17" key="1">
    <citation type="submission" date="2022-12" db="EMBL/GenBank/DDBJ databases">
        <title>Chromosome-scale assembly of the Ensete ventricosum genome.</title>
        <authorList>
            <person name="Dussert Y."/>
            <person name="Stocks J."/>
            <person name="Wendawek A."/>
            <person name="Woldeyes F."/>
            <person name="Nichols R.A."/>
            <person name="Borrell J.S."/>
        </authorList>
    </citation>
    <scope>NUCLEOTIDE SEQUENCE [LARGE SCALE GENOMIC DNA]</scope>
    <source>
        <strain evidence="17">cv. Maze</strain>
        <tissue evidence="16">Seeds</tissue>
    </source>
</reference>
<dbReference type="EMBL" id="JAQQAF010000008">
    <property type="protein sequence ID" value="KAJ8466119.1"/>
    <property type="molecule type" value="Genomic_DNA"/>
</dbReference>
<dbReference type="Pfam" id="PF01218">
    <property type="entry name" value="Coprogen_oxidas"/>
    <property type="match status" value="1"/>
</dbReference>
<dbReference type="InterPro" id="IPR036406">
    <property type="entry name" value="Coprogen_oxidase_aer_sf"/>
</dbReference>
<comment type="catalytic activity">
    <reaction evidence="13">
        <text>coproporphyrinogen III + O2 + 2 H(+) = protoporphyrinogen IX + 2 CO2 + 2 H2O</text>
        <dbReference type="Rhea" id="RHEA:18257"/>
        <dbReference type="ChEBI" id="CHEBI:15377"/>
        <dbReference type="ChEBI" id="CHEBI:15378"/>
        <dbReference type="ChEBI" id="CHEBI:15379"/>
        <dbReference type="ChEBI" id="CHEBI:16526"/>
        <dbReference type="ChEBI" id="CHEBI:57307"/>
        <dbReference type="ChEBI" id="CHEBI:57309"/>
        <dbReference type="EC" id="1.3.3.3"/>
    </reaction>
</comment>
<keyword evidence="6" id="KW-0150">Chloroplast</keyword>
<evidence type="ECO:0000256" key="8">
    <source>
        <dbReference type="ARBA" id="ARBA00022946"/>
    </source>
</evidence>
<dbReference type="NCBIfam" id="NF003727">
    <property type="entry name" value="PRK05330.1"/>
    <property type="match status" value="1"/>
</dbReference>
<comment type="subunit">
    <text evidence="4">Homodimer.</text>
</comment>
<dbReference type="SUPFAM" id="SSF102886">
    <property type="entry name" value="Coproporphyrinogen III oxidase"/>
    <property type="match status" value="1"/>
</dbReference>
<keyword evidence="9" id="KW-0560">Oxidoreductase</keyword>
<comment type="function">
    <text evidence="14">Involved in the heme and chlorophyll biosynthesis. Catalyzes the aerobic oxidative decarboxylation of propionate groups of rings A and B of coproporphyrinogen-III to yield the vinyl groups in protoporphyrinogen-IX.</text>
</comment>
<evidence type="ECO:0000256" key="5">
    <source>
        <dbReference type="ARBA" id="ARBA00012869"/>
    </source>
</evidence>
<protein>
    <recommendedName>
        <fullName evidence="15">Oxygen-dependent coproporphyrinogen-III oxidase, chloroplastic</fullName>
        <ecNumber evidence="5">1.3.3.3</ecNumber>
    </recommendedName>
</protein>
<dbReference type="PANTHER" id="PTHR10755:SF0">
    <property type="entry name" value="OXYGEN-DEPENDENT COPROPORPHYRINOGEN-III OXIDASE, MITOCHONDRIAL"/>
    <property type="match status" value="1"/>
</dbReference>
<comment type="subcellular location">
    <subcellularLocation>
        <location evidence="1">Plastid</location>
        <location evidence="1">Chloroplast</location>
    </subcellularLocation>
</comment>
<proteinExistence type="inferred from homology"/>
<comment type="caution">
    <text evidence="16">The sequence shown here is derived from an EMBL/GenBank/DDBJ whole genome shotgun (WGS) entry which is preliminary data.</text>
</comment>
<keyword evidence="8" id="KW-0809">Transit peptide</keyword>
<dbReference type="PROSITE" id="PS01021">
    <property type="entry name" value="COPROGEN_OXIDASE"/>
    <property type="match status" value="1"/>
</dbReference>
<dbReference type="InterPro" id="IPR001260">
    <property type="entry name" value="Coprogen_oxidase_aer"/>
</dbReference>
<evidence type="ECO:0000256" key="11">
    <source>
        <dbReference type="ARBA" id="ARBA00023171"/>
    </source>
</evidence>
<evidence type="ECO:0000256" key="13">
    <source>
        <dbReference type="ARBA" id="ARBA00049102"/>
    </source>
</evidence>
<keyword evidence="10" id="KW-0350">Heme biosynthesis</keyword>
<dbReference type="GO" id="GO:0004109">
    <property type="term" value="F:coproporphyrinogen oxidase activity"/>
    <property type="evidence" value="ECO:0007669"/>
    <property type="project" value="UniProtKB-EC"/>
</dbReference>
<evidence type="ECO:0000256" key="7">
    <source>
        <dbReference type="ARBA" id="ARBA00022640"/>
    </source>
</evidence>
<evidence type="ECO:0000256" key="4">
    <source>
        <dbReference type="ARBA" id="ARBA00011738"/>
    </source>
</evidence>
<organism evidence="16 17">
    <name type="scientific">Ensete ventricosum</name>
    <name type="common">Abyssinian banana</name>
    <name type="synonym">Musa ensete</name>
    <dbReference type="NCBI Taxonomy" id="4639"/>
    <lineage>
        <taxon>Eukaryota</taxon>
        <taxon>Viridiplantae</taxon>
        <taxon>Streptophyta</taxon>
        <taxon>Embryophyta</taxon>
        <taxon>Tracheophyta</taxon>
        <taxon>Spermatophyta</taxon>
        <taxon>Magnoliopsida</taxon>
        <taxon>Liliopsida</taxon>
        <taxon>Zingiberales</taxon>
        <taxon>Musaceae</taxon>
        <taxon>Ensete</taxon>
    </lineage>
</organism>
<dbReference type="GO" id="GO:0006782">
    <property type="term" value="P:protoporphyrinogen IX biosynthetic process"/>
    <property type="evidence" value="ECO:0007669"/>
    <property type="project" value="TreeGrafter"/>
</dbReference>
<evidence type="ECO:0000313" key="17">
    <source>
        <dbReference type="Proteomes" id="UP001222027"/>
    </source>
</evidence>
<dbReference type="PRINTS" id="PR00073">
    <property type="entry name" value="COPRGNOXDASE"/>
</dbReference>
<dbReference type="Gene3D" id="3.40.1500.10">
    <property type="entry name" value="Coproporphyrinogen III oxidase, aerobic"/>
    <property type="match status" value="1"/>
</dbReference>
<dbReference type="InterPro" id="IPR018375">
    <property type="entry name" value="Coprogen_oxidase_CS"/>
</dbReference>
<dbReference type="GO" id="GO:0009570">
    <property type="term" value="C:chloroplast stroma"/>
    <property type="evidence" value="ECO:0007669"/>
    <property type="project" value="TreeGrafter"/>
</dbReference>
<evidence type="ECO:0000256" key="3">
    <source>
        <dbReference type="ARBA" id="ARBA00010644"/>
    </source>
</evidence>
<comment type="pathway">
    <text evidence="2">Porphyrin-containing compound metabolism; protoporphyrin-IX biosynthesis; protoporphyrinogen-IX from coproporphyrinogen-III (O2 route): step 1/1.</text>
</comment>
<evidence type="ECO:0000256" key="12">
    <source>
        <dbReference type="ARBA" id="ARBA00023244"/>
    </source>
</evidence>
<keyword evidence="12" id="KW-0627">Porphyrin biosynthesis</keyword>
<evidence type="ECO:0000256" key="1">
    <source>
        <dbReference type="ARBA" id="ARBA00004229"/>
    </source>
</evidence>
<dbReference type="PANTHER" id="PTHR10755">
    <property type="entry name" value="COPROPORPHYRINOGEN III OXIDASE, MITOCHONDRIAL"/>
    <property type="match status" value="1"/>
</dbReference>
<sequence length="394" mass="44059">MPPDAFSSSLLLPPTAKLLKPPSVPIRTLSRRPVPAPLSARSRLLGHFPIRAAVHINKETPENERPGTCLPFADGPDSPAPIHVRFEKMIREVQDEVCAALEAADGVGKFREDVWSRPGGGGGISRVLQDGAVWEKAGVNVSVVYGVMPPEAYRAAKGETEIGCGDSAVNAGPVPFFAAGISSVLHPKNPFAPTLHFNYRYFETDAPKDAPGAPKQWWFGGGTDLTPAYIFEEDAKHFHGVQKQACDKFEPSFYPRFKKWCDDYFFIKHRGERRGLGGIFFDDLNEYDQELVLGFSTECAKSVVPSYIPIIERRKNTPFTEQHKVWQQLRRGRYVEFNLVYDRGTTFGLQTGGRIESILVSLPLTARWEYGHQPEEGSEEWKLLDACINPKEWI</sequence>
<evidence type="ECO:0000256" key="14">
    <source>
        <dbReference type="ARBA" id="ARBA00057602"/>
    </source>
</evidence>
<evidence type="ECO:0000256" key="2">
    <source>
        <dbReference type="ARBA" id="ARBA00005168"/>
    </source>
</evidence>
<evidence type="ECO:0000313" key="16">
    <source>
        <dbReference type="EMBL" id="KAJ8466119.1"/>
    </source>
</evidence>
<evidence type="ECO:0000256" key="10">
    <source>
        <dbReference type="ARBA" id="ARBA00023133"/>
    </source>
</evidence>
<name>A0AAV8QB97_ENSVE</name>
<evidence type="ECO:0000256" key="15">
    <source>
        <dbReference type="ARBA" id="ARBA00070317"/>
    </source>
</evidence>
<keyword evidence="17" id="KW-1185">Reference proteome</keyword>
<dbReference type="EC" id="1.3.3.3" evidence="5"/>
<accession>A0AAV8QB97</accession>
<keyword evidence="11" id="KW-0149">Chlorophyll biosynthesis</keyword>
<gene>
    <name evidence="16" type="ORF">OPV22_028671</name>
</gene>
<dbReference type="GO" id="GO:0015995">
    <property type="term" value="P:chlorophyll biosynthetic process"/>
    <property type="evidence" value="ECO:0007669"/>
    <property type="project" value="UniProtKB-KW"/>
</dbReference>
<evidence type="ECO:0000256" key="9">
    <source>
        <dbReference type="ARBA" id="ARBA00023002"/>
    </source>
</evidence>
<dbReference type="PIRSF" id="PIRSF000166">
    <property type="entry name" value="Coproporphyri_ox"/>
    <property type="match status" value="1"/>
</dbReference>